<dbReference type="RefSeq" id="WP_124697015.1">
    <property type="nucleotide sequence ID" value="NZ_JBHUFE010000019.1"/>
</dbReference>
<organism evidence="2 3">
    <name type="scientific">Paenibacillus rhizophilus</name>
    <dbReference type="NCBI Taxonomy" id="1850366"/>
    <lineage>
        <taxon>Bacteria</taxon>
        <taxon>Bacillati</taxon>
        <taxon>Bacillota</taxon>
        <taxon>Bacilli</taxon>
        <taxon>Bacillales</taxon>
        <taxon>Paenibacillaceae</taxon>
        <taxon>Paenibacillus</taxon>
    </lineage>
</organism>
<proteinExistence type="predicted"/>
<name>A0A3N9PW60_9BACL</name>
<keyword evidence="1" id="KW-1133">Transmembrane helix</keyword>
<accession>A0A3N9PW60</accession>
<comment type="caution">
    <text evidence="2">The sequence shown here is derived from an EMBL/GenBank/DDBJ whole genome shotgun (WGS) entry which is preliminary data.</text>
</comment>
<keyword evidence="1" id="KW-0472">Membrane</keyword>
<evidence type="ECO:0000256" key="1">
    <source>
        <dbReference type="SAM" id="Phobius"/>
    </source>
</evidence>
<evidence type="ECO:0008006" key="4">
    <source>
        <dbReference type="Google" id="ProtNLM"/>
    </source>
</evidence>
<reference evidence="2 3" key="1">
    <citation type="submission" date="2018-11" db="EMBL/GenBank/DDBJ databases">
        <title>Genome sequence of strain 7197.</title>
        <authorList>
            <person name="Gao J."/>
            <person name="Sun J."/>
        </authorList>
    </citation>
    <scope>NUCLEOTIDE SEQUENCE [LARGE SCALE GENOMIC DNA]</scope>
    <source>
        <strain evidence="2 3">7197</strain>
    </source>
</reference>
<gene>
    <name evidence="2" type="ORF">EH198_18595</name>
</gene>
<protein>
    <recommendedName>
        <fullName evidence="4">SigmaY antisigma factor component</fullName>
    </recommendedName>
</protein>
<keyword evidence="1" id="KW-0812">Transmembrane</keyword>
<feature type="transmembrane region" description="Helical" evidence="1">
    <location>
        <begin position="39"/>
        <end position="61"/>
    </location>
</feature>
<sequence>MKEQSSMPLWAWAVLAAVLMTQGALLFRDARARGRWHWFWGLWGMTTFPLPTVLYLLLVVFPEHRRKRKEIAEKDEKIRK</sequence>
<dbReference type="EMBL" id="RQPI01000013">
    <property type="protein sequence ID" value="RQW09486.1"/>
    <property type="molecule type" value="Genomic_DNA"/>
</dbReference>
<evidence type="ECO:0000313" key="2">
    <source>
        <dbReference type="EMBL" id="RQW09486.1"/>
    </source>
</evidence>
<keyword evidence="3" id="KW-1185">Reference proteome</keyword>
<dbReference type="AlphaFoldDB" id="A0A3N9PW60"/>
<evidence type="ECO:0000313" key="3">
    <source>
        <dbReference type="Proteomes" id="UP000282529"/>
    </source>
</evidence>
<dbReference type="Proteomes" id="UP000282529">
    <property type="component" value="Unassembled WGS sequence"/>
</dbReference>